<keyword evidence="3" id="KW-1185">Reference proteome</keyword>
<dbReference type="EMBL" id="FO082262">
    <property type="protein sequence ID" value="CCO20529.1"/>
    <property type="molecule type" value="Genomic_DNA"/>
</dbReference>
<dbReference type="Proteomes" id="UP000198341">
    <property type="component" value="Chromosome 17"/>
</dbReference>
<feature type="compositionally biased region" description="Polar residues" evidence="1">
    <location>
        <begin position="1"/>
        <end position="16"/>
    </location>
</feature>
<dbReference type="RefSeq" id="XP_007508425.1">
    <property type="nucleotide sequence ID" value="XM_007508363.1"/>
</dbReference>
<dbReference type="OrthoDB" id="498157at2759"/>
<name>K8ERF9_9CHLO</name>
<gene>
    <name evidence="2" type="ordered locus">Bathy17g00400</name>
</gene>
<dbReference type="GeneID" id="19010910"/>
<dbReference type="eggNOG" id="ENOG502S5HM">
    <property type="taxonomic scope" value="Eukaryota"/>
</dbReference>
<dbReference type="AlphaFoldDB" id="K8ERF9"/>
<proteinExistence type="predicted"/>
<evidence type="ECO:0000256" key="1">
    <source>
        <dbReference type="SAM" id="MobiDB-lite"/>
    </source>
</evidence>
<evidence type="ECO:0000313" key="3">
    <source>
        <dbReference type="Proteomes" id="UP000198341"/>
    </source>
</evidence>
<organism evidence="2 3">
    <name type="scientific">Bathycoccus prasinos</name>
    <dbReference type="NCBI Taxonomy" id="41875"/>
    <lineage>
        <taxon>Eukaryota</taxon>
        <taxon>Viridiplantae</taxon>
        <taxon>Chlorophyta</taxon>
        <taxon>Mamiellophyceae</taxon>
        <taxon>Mamiellales</taxon>
        <taxon>Bathycoccaceae</taxon>
        <taxon>Bathycoccus</taxon>
    </lineage>
</organism>
<feature type="region of interest" description="Disordered" evidence="1">
    <location>
        <begin position="93"/>
        <end position="119"/>
    </location>
</feature>
<reference evidence="2 3" key="1">
    <citation type="submission" date="2011-10" db="EMBL/GenBank/DDBJ databases">
        <authorList>
            <person name="Genoscope - CEA"/>
        </authorList>
    </citation>
    <scope>NUCLEOTIDE SEQUENCE [LARGE SCALE GENOMIC DNA]</scope>
    <source>
        <strain evidence="2 3">RCC 1105</strain>
    </source>
</reference>
<sequence length="550" mass="62596">MKSSGKNKSATKSSATIGDFFPLKKSTTKNKRNKDEQERSGKKKLKKNESALKTCPICTKDFHWTLIDAHASECVGGGDFDLDEFDDAFEKKTKSSSSKEEDKEEEEKETSFESEKKKKKMNENDCNTNAFTTLIQNQRLSECKKCLVLSFDEEGKWNLAFEKSVFVDKALFSGATALKEIERGGIKCKTTLTVSINGNDNNRTFIDDEDKNNTTTTIRATYTNHRLSQSVLASALQKNVRRKRVGPTYRVAKAMTRRNDTFMQCVRRLMIISIEDGTLHPDLPFLAWLMIALSKNFVASTRIKEEVCRIASELAAQEFRDDGTTLVDEKEVKEVKNDDSDDDVDVLPSLSSIQEKFGSNSEETLLIASLIVRAQFGGMEGDVKMLKNFIRVWVRRFESIDSLLWMDKIKSNSPRLDSTLLKEMSAHPFVKFDIPLEAIDFHVSDIIEHCVSDISSEEFQNIRKAVINASFKNEEGAIDLFRARELAQSAMWYCSSGVNEKALWHPKKMEEDESTRKRKQLEPIFKSYAKKACAFAVKAIGERFDLYKQQ</sequence>
<dbReference type="KEGG" id="bpg:Bathy17g00400"/>
<evidence type="ECO:0000313" key="2">
    <source>
        <dbReference type="EMBL" id="CCO20529.1"/>
    </source>
</evidence>
<feature type="region of interest" description="Disordered" evidence="1">
    <location>
        <begin position="1"/>
        <end position="47"/>
    </location>
</feature>
<accession>K8ERF9</accession>
<dbReference type="Gene3D" id="1.20.272.10">
    <property type="match status" value="1"/>
</dbReference>
<protein>
    <submittedName>
        <fullName evidence="2">Uncharacterized protein</fullName>
    </submittedName>
</protein>